<evidence type="ECO:0000256" key="1">
    <source>
        <dbReference type="SAM" id="MobiDB-lite"/>
    </source>
</evidence>
<feature type="non-terminal residue" evidence="2">
    <location>
        <position position="260"/>
    </location>
</feature>
<name>A0ABN9TKS0_9DINO</name>
<accession>A0ABN9TKS0</accession>
<feature type="region of interest" description="Disordered" evidence="1">
    <location>
        <begin position="129"/>
        <end position="171"/>
    </location>
</feature>
<reference evidence="2" key="1">
    <citation type="submission" date="2023-10" db="EMBL/GenBank/DDBJ databases">
        <authorList>
            <person name="Chen Y."/>
            <person name="Shah S."/>
            <person name="Dougan E. K."/>
            <person name="Thang M."/>
            <person name="Chan C."/>
        </authorList>
    </citation>
    <scope>NUCLEOTIDE SEQUENCE [LARGE SCALE GENOMIC DNA]</scope>
</reference>
<keyword evidence="3" id="KW-1185">Reference proteome</keyword>
<protein>
    <submittedName>
        <fullName evidence="2">Uncharacterized protein</fullName>
    </submittedName>
</protein>
<comment type="caution">
    <text evidence="2">The sequence shown here is derived from an EMBL/GenBank/DDBJ whole genome shotgun (WGS) entry which is preliminary data.</text>
</comment>
<organism evidence="2 3">
    <name type="scientific">Prorocentrum cordatum</name>
    <dbReference type="NCBI Taxonomy" id="2364126"/>
    <lineage>
        <taxon>Eukaryota</taxon>
        <taxon>Sar</taxon>
        <taxon>Alveolata</taxon>
        <taxon>Dinophyceae</taxon>
        <taxon>Prorocentrales</taxon>
        <taxon>Prorocentraceae</taxon>
        <taxon>Prorocentrum</taxon>
    </lineage>
</organism>
<dbReference type="EMBL" id="CAUYUJ010014804">
    <property type="protein sequence ID" value="CAK0846205.1"/>
    <property type="molecule type" value="Genomic_DNA"/>
</dbReference>
<gene>
    <name evidence="2" type="ORF">PCOR1329_LOCUS39766</name>
</gene>
<dbReference type="Proteomes" id="UP001189429">
    <property type="component" value="Unassembled WGS sequence"/>
</dbReference>
<evidence type="ECO:0000313" key="3">
    <source>
        <dbReference type="Proteomes" id="UP001189429"/>
    </source>
</evidence>
<feature type="compositionally biased region" description="Basic and acidic residues" evidence="1">
    <location>
        <begin position="139"/>
        <end position="171"/>
    </location>
</feature>
<feature type="non-terminal residue" evidence="2">
    <location>
        <position position="1"/>
    </location>
</feature>
<sequence length="260" mass="28703">VARGAAGGAEPAFQEASLMVSGSKMECHPRNAVKKDRLSVEGDLAILDLPLVPIANGSAAKLLALADVIMSHEGDIDFTQLHELCRQGRFKELQPPLAFKREPARGVDFGSNCRDGSAAFQLMMEELEGSQARPRTLKPQREKKTPLEQDERSEGHMFIREHGPRSSDRSNAKPIARWTLALKDFSWCFSSGVLQNMFGSLDQRGILRRGKSEVGKSSASKTIAYVCSTPCIQRKCTDEDAAFMTAKHMVQDRRWTLGLA</sequence>
<evidence type="ECO:0000313" key="2">
    <source>
        <dbReference type="EMBL" id="CAK0846205.1"/>
    </source>
</evidence>
<proteinExistence type="predicted"/>